<dbReference type="EMBL" id="JARKIB010000053">
    <property type="protein sequence ID" value="KAJ7754017.1"/>
    <property type="molecule type" value="Genomic_DNA"/>
</dbReference>
<feature type="compositionally biased region" description="Basic and acidic residues" evidence="1">
    <location>
        <begin position="117"/>
        <end position="135"/>
    </location>
</feature>
<comment type="caution">
    <text evidence="2">The sequence shown here is derived from an EMBL/GenBank/DDBJ whole genome shotgun (WGS) entry which is preliminary data.</text>
</comment>
<reference evidence="2" key="1">
    <citation type="submission" date="2023-03" db="EMBL/GenBank/DDBJ databases">
        <title>Massive genome expansion in bonnet fungi (Mycena s.s.) driven by repeated elements and novel gene families across ecological guilds.</title>
        <authorList>
            <consortium name="Lawrence Berkeley National Laboratory"/>
            <person name="Harder C.B."/>
            <person name="Miyauchi S."/>
            <person name="Viragh M."/>
            <person name="Kuo A."/>
            <person name="Thoen E."/>
            <person name="Andreopoulos B."/>
            <person name="Lu D."/>
            <person name="Skrede I."/>
            <person name="Drula E."/>
            <person name="Henrissat B."/>
            <person name="Morin E."/>
            <person name="Kohler A."/>
            <person name="Barry K."/>
            <person name="LaButti K."/>
            <person name="Morin E."/>
            <person name="Salamov A."/>
            <person name="Lipzen A."/>
            <person name="Mereny Z."/>
            <person name="Hegedus B."/>
            <person name="Baldrian P."/>
            <person name="Stursova M."/>
            <person name="Weitz H."/>
            <person name="Taylor A."/>
            <person name="Grigoriev I.V."/>
            <person name="Nagy L.G."/>
            <person name="Martin F."/>
            <person name="Kauserud H."/>
        </authorList>
    </citation>
    <scope>NUCLEOTIDE SEQUENCE</scope>
    <source>
        <strain evidence="2">CBHHK182m</strain>
    </source>
</reference>
<sequence length="254" mass="27350">MSSRSALPHSHQHSSRRRLARDLPPHRAWKWIDGAPYLTEGGIYAQTQTSRIIFDKPPIQFNIVMHTACGERGILVGPARQRDENEWTACGLAENGGQGVGESTRGTPPGELSCGDADGKDGRGEECIGEREGRAGQESGEEGVISSRDGKAGGGCSRRARTGATAGSEVGEDRRARQGRERGRRCVRRAKRYEQREAGTATDWTNALRATRAAGTGDSSVADWGKSGTGVKWVLARFDDGEEKDSKEEKGKGG</sequence>
<evidence type="ECO:0000313" key="2">
    <source>
        <dbReference type="EMBL" id="KAJ7754017.1"/>
    </source>
</evidence>
<accession>A0AAD7J310</accession>
<dbReference type="AlphaFoldDB" id="A0AAD7J310"/>
<feature type="region of interest" description="Disordered" evidence="1">
    <location>
        <begin position="1"/>
        <end position="21"/>
    </location>
</feature>
<protein>
    <submittedName>
        <fullName evidence="2">Uncharacterized protein</fullName>
    </submittedName>
</protein>
<evidence type="ECO:0000313" key="3">
    <source>
        <dbReference type="Proteomes" id="UP001215598"/>
    </source>
</evidence>
<proteinExistence type="predicted"/>
<evidence type="ECO:0000256" key="1">
    <source>
        <dbReference type="SAM" id="MobiDB-lite"/>
    </source>
</evidence>
<keyword evidence="3" id="KW-1185">Reference proteome</keyword>
<dbReference type="Proteomes" id="UP001215598">
    <property type="component" value="Unassembled WGS sequence"/>
</dbReference>
<name>A0AAD7J310_9AGAR</name>
<feature type="compositionally biased region" description="Basic residues" evidence="1">
    <location>
        <begin position="10"/>
        <end position="19"/>
    </location>
</feature>
<feature type="compositionally biased region" description="Basic and acidic residues" evidence="1">
    <location>
        <begin position="171"/>
        <end position="181"/>
    </location>
</feature>
<feature type="region of interest" description="Disordered" evidence="1">
    <location>
        <begin position="93"/>
        <end position="188"/>
    </location>
</feature>
<gene>
    <name evidence="2" type="ORF">B0H16DRAFT_1459112</name>
</gene>
<organism evidence="2 3">
    <name type="scientific">Mycena metata</name>
    <dbReference type="NCBI Taxonomy" id="1033252"/>
    <lineage>
        <taxon>Eukaryota</taxon>
        <taxon>Fungi</taxon>
        <taxon>Dikarya</taxon>
        <taxon>Basidiomycota</taxon>
        <taxon>Agaricomycotina</taxon>
        <taxon>Agaricomycetes</taxon>
        <taxon>Agaricomycetidae</taxon>
        <taxon>Agaricales</taxon>
        <taxon>Marasmiineae</taxon>
        <taxon>Mycenaceae</taxon>
        <taxon>Mycena</taxon>
    </lineage>
</organism>